<dbReference type="EMBL" id="CP061510">
    <property type="protein sequence ID" value="QSB44721.1"/>
    <property type="molecule type" value="Genomic_DNA"/>
</dbReference>
<name>A0ABX7K8Y2_9SPHN</name>
<dbReference type="InterPro" id="IPR011990">
    <property type="entry name" value="TPR-like_helical_dom_sf"/>
</dbReference>
<evidence type="ECO:0000313" key="5">
    <source>
        <dbReference type="Proteomes" id="UP000663637"/>
    </source>
</evidence>
<dbReference type="Pfam" id="PF08238">
    <property type="entry name" value="Sel1"/>
    <property type="match status" value="6"/>
</dbReference>
<accession>A0ABX7K8Y2</accession>
<dbReference type="SMART" id="SM00671">
    <property type="entry name" value="SEL1"/>
    <property type="match status" value="8"/>
</dbReference>
<evidence type="ECO:0000313" key="4">
    <source>
        <dbReference type="EMBL" id="QSB44721.1"/>
    </source>
</evidence>
<feature type="signal peptide" evidence="3">
    <location>
        <begin position="1"/>
        <end position="26"/>
    </location>
</feature>
<dbReference type="Gene3D" id="1.25.40.10">
    <property type="entry name" value="Tetratricopeptide repeat domain"/>
    <property type="match status" value="2"/>
</dbReference>
<proteinExistence type="inferred from homology"/>
<gene>
    <name evidence="4" type="ORF">IDJ81_00560</name>
</gene>
<dbReference type="InterPro" id="IPR040239">
    <property type="entry name" value="HcpB-like"/>
</dbReference>
<sequence length="388" mass="40014">MSGSILRFLAPVALIALGLAPLPVQATEPAADPAPVADPVTGCEADRNGRACLDQAIRLYHGKDIAQDYTASRRFAAKACALEEMLGCNYLGALLEDGLGGPVDVPGAVRNYRRACDGGYSGACHNLGQTLYENAAKGAPELADARASFVKGCEASIPDSCNNYAVMMKLGEGGPQDLVGAVSMFEAVCEAGKNVDACANQGYMLMVGEGVAKDPARAAKLLSTACEQGSTFACDHYGLILLNGLAGDRDPSRAKALFAAACKGGEANACYNLGEVLIEDLAGGSDLPAARAAYSTSCDGGIVSACSKLAQMTFDGQGGPKDRTAARQMYADLCSGGDAKSCMTFNVLAELGEGGPRDREASNRALEKGCSLGHEIACSALKIRQSEK</sequence>
<keyword evidence="2" id="KW-0677">Repeat</keyword>
<evidence type="ECO:0000256" key="1">
    <source>
        <dbReference type="ARBA" id="ARBA00008486"/>
    </source>
</evidence>
<feature type="chain" id="PRO_5047506524" evidence="3">
    <location>
        <begin position="27"/>
        <end position="388"/>
    </location>
</feature>
<dbReference type="InterPro" id="IPR006597">
    <property type="entry name" value="Sel1-like"/>
</dbReference>
<reference evidence="4 5" key="1">
    <citation type="submission" date="2020-09" db="EMBL/GenBank/DDBJ databases">
        <title>Complete genome sequence of altererythrobacter flavus SS-21NJ, isolated from Dongying oil sludge in Shandong province.</title>
        <authorList>
            <person name="Sun S."/>
            <person name="Zhang Z."/>
        </authorList>
    </citation>
    <scope>NUCLEOTIDE SEQUENCE [LARGE SCALE GENOMIC DNA]</scope>
    <source>
        <strain evidence="4 5">SS-21NJ</strain>
    </source>
</reference>
<dbReference type="PANTHER" id="PTHR13891:SF1">
    <property type="entry name" value="CYTOCHROME C OXIDASE ASSEMBLY FACTOR 7"/>
    <property type="match status" value="1"/>
</dbReference>
<evidence type="ECO:0000256" key="2">
    <source>
        <dbReference type="ARBA" id="ARBA00022737"/>
    </source>
</evidence>
<dbReference type="PANTHER" id="PTHR13891">
    <property type="entry name" value="CYTOCHROME C OXIDASE ASSEMBLY FACTOR 7"/>
    <property type="match status" value="1"/>
</dbReference>
<keyword evidence="5" id="KW-1185">Reference proteome</keyword>
<organism evidence="4 5">
    <name type="scientific">Tsuneonella flava</name>
    <dbReference type="NCBI Taxonomy" id="2055955"/>
    <lineage>
        <taxon>Bacteria</taxon>
        <taxon>Pseudomonadati</taxon>
        <taxon>Pseudomonadota</taxon>
        <taxon>Alphaproteobacteria</taxon>
        <taxon>Sphingomonadales</taxon>
        <taxon>Erythrobacteraceae</taxon>
        <taxon>Tsuneonella</taxon>
    </lineage>
</organism>
<keyword evidence="3" id="KW-0732">Signal</keyword>
<evidence type="ECO:0000256" key="3">
    <source>
        <dbReference type="SAM" id="SignalP"/>
    </source>
</evidence>
<dbReference type="Proteomes" id="UP000663637">
    <property type="component" value="Chromosome"/>
</dbReference>
<comment type="similarity">
    <text evidence="1">Belongs to the hcp beta-lactamase family.</text>
</comment>
<protein>
    <submittedName>
        <fullName evidence="4">Sel1 repeat family protein</fullName>
    </submittedName>
</protein>
<dbReference type="SUPFAM" id="SSF81901">
    <property type="entry name" value="HCP-like"/>
    <property type="match status" value="3"/>
</dbReference>
<dbReference type="RefSeq" id="WP_205442808.1">
    <property type="nucleotide sequence ID" value="NZ_CP061510.1"/>
</dbReference>